<sequence>MSSNIVAPVIQNVPSVPVNNGLSTANNVDDIIKYCCPKFFQAMFKPFLVKIYQASLKISHLTDTIDNLLSHVPNDTYPPQIQDTDTMRESALNVVVTHHQHNTSILEKSEIPDFMNTYFAFMKENALAMCQKACTLARQHVNKQIMVKHKQFTLNKNSDTVMTDVNMLDIRGTIQTEIRKALLSNGSKNKKVKPRKGAKSSTKPLPKTKNKGKGQSQGNGKWNWKKKPVKK</sequence>
<dbReference type="AlphaFoldDB" id="A0A420I7U0"/>
<feature type="region of interest" description="Disordered" evidence="1">
    <location>
        <begin position="184"/>
        <end position="231"/>
    </location>
</feature>
<organism evidence="2 3">
    <name type="scientific">Erysiphe neolycopersici</name>
    <dbReference type="NCBI Taxonomy" id="212602"/>
    <lineage>
        <taxon>Eukaryota</taxon>
        <taxon>Fungi</taxon>
        <taxon>Dikarya</taxon>
        <taxon>Ascomycota</taxon>
        <taxon>Pezizomycotina</taxon>
        <taxon>Leotiomycetes</taxon>
        <taxon>Erysiphales</taxon>
        <taxon>Erysiphaceae</taxon>
        <taxon>Erysiphe</taxon>
    </lineage>
</organism>
<evidence type="ECO:0000256" key="1">
    <source>
        <dbReference type="SAM" id="MobiDB-lite"/>
    </source>
</evidence>
<feature type="compositionally biased region" description="Low complexity" evidence="1">
    <location>
        <begin position="213"/>
        <end position="222"/>
    </location>
</feature>
<evidence type="ECO:0000313" key="3">
    <source>
        <dbReference type="Proteomes" id="UP000286134"/>
    </source>
</evidence>
<gene>
    <name evidence="2" type="ORF">OnM2_002044</name>
</gene>
<dbReference type="Proteomes" id="UP000286134">
    <property type="component" value="Unassembled WGS sequence"/>
</dbReference>
<dbReference type="OrthoDB" id="3614192at2759"/>
<name>A0A420I7U0_9PEZI</name>
<evidence type="ECO:0000313" key="2">
    <source>
        <dbReference type="EMBL" id="RKF65787.1"/>
    </source>
</evidence>
<feature type="compositionally biased region" description="Basic residues" evidence="1">
    <location>
        <begin position="188"/>
        <end position="198"/>
    </location>
</feature>
<protein>
    <submittedName>
        <fullName evidence="2">Uncharacterized protein</fullName>
    </submittedName>
</protein>
<reference evidence="2 3" key="1">
    <citation type="journal article" date="2018" name="BMC Genomics">
        <title>Comparative genome analyses reveal sequence features reflecting distinct modes of host-adaptation between dicot and monocot powdery mildew.</title>
        <authorList>
            <person name="Wu Y."/>
            <person name="Ma X."/>
            <person name="Pan Z."/>
            <person name="Kale S.D."/>
            <person name="Song Y."/>
            <person name="King H."/>
            <person name="Zhang Q."/>
            <person name="Presley C."/>
            <person name="Deng X."/>
            <person name="Wei C.I."/>
            <person name="Xiao S."/>
        </authorList>
    </citation>
    <scope>NUCLEOTIDE SEQUENCE [LARGE SCALE GENOMIC DNA]</scope>
    <source>
        <strain evidence="2">UMSG2</strain>
    </source>
</reference>
<dbReference type="EMBL" id="MCFK01000299">
    <property type="protein sequence ID" value="RKF65787.1"/>
    <property type="molecule type" value="Genomic_DNA"/>
</dbReference>
<comment type="caution">
    <text evidence="2">The sequence shown here is derived from an EMBL/GenBank/DDBJ whole genome shotgun (WGS) entry which is preliminary data.</text>
</comment>
<accession>A0A420I7U0</accession>
<keyword evidence="3" id="KW-1185">Reference proteome</keyword>
<proteinExistence type="predicted"/>